<accession>A0A2K9APX3</accession>
<dbReference type="RefSeq" id="WP_106646334.1">
    <property type="nucleotide sequence ID" value="NZ_BMGO01000002.1"/>
</dbReference>
<protein>
    <submittedName>
        <fullName evidence="1">PHP domain-containing protein</fullName>
    </submittedName>
</protein>
<name>A0A2K9APX3_9GAMM</name>
<dbReference type="PANTHER" id="PTHR42924">
    <property type="entry name" value="EXONUCLEASE"/>
    <property type="match status" value="1"/>
</dbReference>
<dbReference type="InterPro" id="IPR052018">
    <property type="entry name" value="PHP_domain"/>
</dbReference>
<reference evidence="1 2" key="1">
    <citation type="submission" date="2017-12" db="EMBL/GenBank/DDBJ databases">
        <title>Kangiella profundi FT102 completed genome.</title>
        <authorList>
            <person name="Xu J."/>
            <person name="Wang J."/>
            <person name="Lu Y."/>
        </authorList>
    </citation>
    <scope>NUCLEOTIDE SEQUENCE [LARGE SCALE GENOMIC DNA]</scope>
    <source>
        <strain evidence="1 2">FT102</strain>
    </source>
</reference>
<dbReference type="GO" id="GO:0035312">
    <property type="term" value="F:5'-3' DNA exonuclease activity"/>
    <property type="evidence" value="ECO:0007669"/>
    <property type="project" value="TreeGrafter"/>
</dbReference>
<dbReference type="Pfam" id="PF02811">
    <property type="entry name" value="PHP"/>
    <property type="match status" value="1"/>
</dbReference>
<evidence type="ECO:0000313" key="2">
    <source>
        <dbReference type="Proteomes" id="UP000232693"/>
    </source>
</evidence>
<keyword evidence="2" id="KW-1185">Reference proteome</keyword>
<dbReference type="InterPro" id="IPR004013">
    <property type="entry name" value="PHP_dom"/>
</dbReference>
<dbReference type="OrthoDB" id="9804333at2"/>
<dbReference type="GO" id="GO:0004534">
    <property type="term" value="F:5'-3' RNA exonuclease activity"/>
    <property type="evidence" value="ECO:0007669"/>
    <property type="project" value="TreeGrafter"/>
</dbReference>
<evidence type="ECO:0000313" key="1">
    <source>
        <dbReference type="EMBL" id="AUD78463.1"/>
    </source>
</evidence>
<dbReference type="AlphaFoldDB" id="A0A2K9APX3"/>
<dbReference type="InterPro" id="IPR003141">
    <property type="entry name" value="Pol/His_phosphatase_N"/>
</dbReference>
<dbReference type="Proteomes" id="UP000232693">
    <property type="component" value="Chromosome"/>
</dbReference>
<dbReference type="Gene3D" id="1.10.150.650">
    <property type="match status" value="1"/>
</dbReference>
<dbReference type="EMBL" id="CP025120">
    <property type="protein sequence ID" value="AUD78463.1"/>
    <property type="molecule type" value="Genomic_DNA"/>
</dbReference>
<gene>
    <name evidence="1" type="ORF">CW740_04025</name>
</gene>
<sequence>MLRDLHNHTHASDGSLTPLELVELAVERGVDELAITDHDSVAGVLALREQPQDFDLKIIEGVEISAGWGKHTLHIVGLNIDPEHVGLDSFLKLQQQKRHTRALEMAHKMQKAGVEEAVTDVETMLQEQNMVCRTHLAQYLLDKGMVNNFANAFKKYLAKGGKAFVKDDWFELEDAIAIIKQAGGVPVLAHPTRYKMGSNQLHELIQAFQRMGGEAIEVCYPNIHPGKKNLLANWVQKYNLLASQGSDFHSPDKPWALLGKFPPMPDNVTPVWTAWQ</sequence>
<dbReference type="KEGG" id="kpd:CW740_04025"/>
<organism evidence="1 2">
    <name type="scientific">Kangiella profundi</name>
    <dbReference type="NCBI Taxonomy" id="1561924"/>
    <lineage>
        <taxon>Bacteria</taxon>
        <taxon>Pseudomonadati</taxon>
        <taxon>Pseudomonadota</taxon>
        <taxon>Gammaproteobacteria</taxon>
        <taxon>Kangiellales</taxon>
        <taxon>Kangiellaceae</taxon>
        <taxon>Kangiella</taxon>
    </lineage>
</organism>
<dbReference type="PANTHER" id="PTHR42924:SF3">
    <property type="entry name" value="POLYMERASE_HISTIDINOL PHOSPHATASE N-TERMINAL DOMAIN-CONTAINING PROTEIN"/>
    <property type="match status" value="1"/>
</dbReference>
<dbReference type="SUPFAM" id="SSF89550">
    <property type="entry name" value="PHP domain-like"/>
    <property type="match status" value="1"/>
</dbReference>
<dbReference type="Gene3D" id="3.20.20.140">
    <property type="entry name" value="Metal-dependent hydrolases"/>
    <property type="match status" value="1"/>
</dbReference>
<dbReference type="SMART" id="SM00481">
    <property type="entry name" value="POLIIIAc"/>
    <property type="match status" value="1"/>
</dbReference>
<proteinExistence type="predicted"/>
<dbReference type="CDD" id="cd07438">
    <property type="entry name" value="PHP_HisPPase_AMP"/>
    <property type="match status" value="1"/>
</dbReference>
<dbReference type="InterPro" id="IPR016195">
    <property type="entry name" value="Pol/histidinol_Pase-like"/>
</dbReference>